<dbReference type="GO" id="GO:0006310">
    <property type="term" value="P:DNA recombination"/>
    <property type="evidence" value="ECO:0007669"/>
    <property type="project" value="UniProtKB-KW"/>
</dbReference>
<feature type="domain" description="Tyr recombinase" evidence="2">
    <location>
        <begin position="1"/>
        <end position="189"/>
    </location>
</feature>
<dbReference type="InterPro" id="IPR013762">
    <property type="entry name" value="Integrase-like_cat_sf"/>
</dbReference>
<reference evidence="3" key="1">
    <citation type="journal article" date="2014" name="Front. Microbiol.">
        <title>High frequency of phylogenetically diverse reductive dehalogenase-homologous genes in deep subseafloor sedimentary metagenomes.</title>
        <authorList>
            <person name="Kawai M."/>
            <person name="Futagami T."/>
            <person name="Toyoda A."/>
            <person name="Takaki Y."/>
            <person name="Nishi S."/>
            <person name="Hori S."/>
            <person name="Arai W."/>
            <person name="Tsubouchi T."/>
            <person name="Morono Y."/>
            <person name="Uchiyama I."/>
            <person name="Ito T."/>
            <person name="Fujiyama A."/>
            <person name="Inagaki F."/>
            <person name="Takami H."/>
        </authorList>
    </citation>
    <scope>NUCLEOTIDE SEQUENCE</scope>
    <source>
        <strain evidence="3">Expedition CK06-06</strain>
    </source>
</reference>
<accession>X1ESR9</accession>
<sequence>PDLYGFRWDVLILTAWLTGMRKGELLNLTWRDIDFENRVVQITAKEDTELTWHWDIKDHDERTLPLTDELIDILTELQVTAQEGCPYVFVPYARYRDILEKRSQGNWDSIKTRENLIPHFSPHYRRLRSKAGILKDVTFHDLRSTALSGWCSNGMDINDVKSLAGHSNIVTTQEFYLAVTSDLVDRARRIKSSTTESVLAHFVTHPNNGQSETGKIECKSM</sequence>
<name>X1ESR9_9ZZZZ</name>
<dbReference type="Pfam" id="PF00589">
    <property type="entry name" value="Phage_integrase"/>
    <property type="match status" value="1"/>
</dbReference>
<dbReference type="GO" id="GO:0003677">
    <property type="term" value="F:DNA binding"/>
    <property type="evidence" value="ECO:0007669"/>
    <property type="project" value="InterPro"/>
</dbReference>
<dbReference type="InterPro" id="IPR011010">
    <property type="entry name" value="DNA_brk_join_enz"/>
</dbReference>
<evidence type="ECO:0000313" key="3">
    <source>
        <dbReference type="EMBL" id="GAH11678.1"/>
    </source>
</evidence>
<dbReference type="AlphaFoldDB" id="X1ESR9"/>
<dbReference type="GO" id="GO:0015074">
    <property type="term" value="P:DNA integration"/>
    <property type="evidence" value="ECO:0007669"/>
    <property type="project" value="InterPro"/>
</dbReference>
<dbReference type="PROSITE" id="PS51898">
    <property type="entry name" value="TYR_RECOMBINASE"/>
    <property type="match status" value="1"/>
</dbReference>
<protein>
    <recommendedName>
        <fullName evidence="2">Tyr recombinase domain-containing protein</fullName>
    </recommendedName>
</protein>
<dbReference type="PANTHER" id="PTHR30349:SF94">
    <property type="entry name" value="INTEGRASE_RECOMBINASE HI_1414-RELATED"/>
    <property type="match status" value="1"/>
</dbReference>
<gene>
    <name evidence="3" type="ORF">S01H4_54234</name>
</gene>
<evidence type="ECO:0000256" key="1">
    <source>
        <dbReference type="ARBA" id="ARBA00023172"/>
    </source>
</evidence>
<dbReference type="CDD" id="cd01189">
    <property type="entry name" value="INT_ICEBs1_C_like"/>
    <property type="match status" value="1"/>
</dbReference>
<keyword evidence="1" id="KW-0233">DNA recombination</keyword>
<dbReference type="EMBL" id="BART01031189">
    <property type="protein sequence ID" value="GAH11678.1"/>
    <property type="molecule type" value="Genomic_DNA"/>
</dbReference>
<dbReference type="InterPro" id="IPR050090">
    <property type="entry name" value="Tyrosine_recombinase_XerCD"/>
</dbReference>
<dbReference type="PANTHER" id="PTHR30349">
    <property type="entry name" value="PHAGE INTEGRASE-RELATED"/>
    <property type="match status" value="1"/>
</dbReference>
<feature type="non-terminal residue" evidence="3">
    <location>
        <position position="1"/>
    </location>
</feature>
<dbReference type="SUPFAM" id="SSF56349">
    <property type="entry name" value="DNA breaking-rejoining enzymes"/>
    <property type="match status" value="1"/>
</dbReference>
<dbReference type="InterPro" id="IPR002104">
    <property type="entry name" value="Integrase_catalytic"/>
</dbReference>
<organism evidence="3">
    <name type="scientific">marine sediment metagenome</name>
    <dbReference type="NCBI Taxonomy" id="412755"/>
    <lineage>
        <taxon>unclassified sequences</taxon>
        <taxon>metagenomes</taxon>
        <taxon>ecological metagenomes</taxon>
    </lineage>
</organism>
<comment type="caution">
    <text evidence="3">The sequence shown here is derived from an EMBL/GenBank/DDBJ whole genome shotgun (WGS) entry which is preliminary data.</text>
</comment>
<dbReference type="Gene3D" id="1.10.443.10">
    <property type="entry name" value="Intergrase catalytic core"/>
    <property type="match status" value="1"/>
</dbReference>
<evidence type="ECO:0000259" key="2">
    <source>
        <dbReference type="PROSITE" id="PS51898"/>
    </source>
</evidence>
<proteinExistence type="predicted"/>